<dbReference type="Gene3D" id="3.40.50.720">
    <property type="entry name" value="NAD(P)-binding Rossmann-like Domain"/>
    <property type="match status" value="2"/>
</dbReference>
<protein>
    <submittedName>
        <fullName evidence="7">NAD(P)-dependent oxidoreductase</fullName>
    </submittedName>
</protein>
<organism evidence="7 8">
    <name type="scientific">Iodobacter arcticus</name>
    <dbReference type="NCBI Taxonomy" id="590593"/>
    <lineage>
        <taxon>Bacteria</taxon>
        <taxon>Pseudomonadati</taxon>
        <taxon>Pseudomonadota</taxon>
        <taxon>Betaproteobacteria</taxon>
        <taxon>Neisseriales</taxon>
        <taxon>Chitinibacteraceae</taxon>
        <taxon>Iodobacter</taxon>
    </lineage>
</organism>
<accession>A0ABW2R081</accession>
<dbReference type="SUPFAM" id="SSF51735">
    <property type="entry name" value="NAD(P)-binding Rossmann-fold domains"/>
    <property type="match status" value="1"/>
</dbReference>
<evidence type="ECO:0000259" key="5">
    <source>
        <dbReference type="Pfam" id="PF00389"/>
    </source>
</evidence>
<evidence type="ECO:0000256" key="3">
    <source>
        <dbReference type="ARBA" id="ARBA00023027"/>
    </source>
</evidence>
<keyword evidence="8" id="KW-1185">Reference proteome</keyword>
<dbReference type="InterPro" id="IPR006140">
    <property type="entry name" value="D-isomer_DH_NAD-bd"/>
</dbReference>
<keyword evidence="2 4" id="KW-0560">Oxidoreductase</keyword>
<keyword evidence="3" id="KW-0520">NAD</keyword>
<dbReference type="PANTHER" id="PTHR42789">
    <property type="entry name" value="D-ISOMER SPECIFIC 2-HYDROXYACID DEHYDROGENASE FAMILY PROTEIN (AFU_ORTHOLOGUE AFUA_6G10090)"/>
    <property type="match status" value="1"/>
</dbReference>
<reference evidence="8" key="1">
    <citation type="journal article" date="2019" name="Int. J. Syst. Evol. Microbiol.">
        <title>The Global Catalogue of Microorganisms (GCM) 10K type strain sequencing project: providing services to taxonomists for standard genome sequencing and annotation.</title>
        <authorList>
            <consortium name="The Broad Institute Genomics Platform"/>
            <consortium name="The Broad Institute Genome Sequencing Center for Infectious Disease"/>
            <person name="Wu L."/>
            <person name="Ma J."/>
        </authorList>
    </citation>
    <scope>NUCLEOTIDE SEQUENCE [LARGE SCALE GENOMIC DNA]</scope>
    <source>
        <strain evidence="8">CCUG 62945</strain>
    </source>
</reference>
<evidence type="ECO:0000313" key="8">
    <source>
        <dbReference type="Proteomes" id="UP001596473"/>
    </source>
</evidence>
<sequence length="316" mass="35467">MINKRPKIVILDDEALAFFDTSRRFQLDQIGDVDHYRSAARDQDELIARLAGADALINIKKSYLFNSDLFDDLPQLKIISYFGIGIDHFKISKEISDRVLIKNTPGVSAGEVAEHAFALLLGLSKKLLVNDSNTRQGIWLQQDNLGLQGKKIGLVGAGDTATAVNHLAKAFGMETCMWTRCPSADRAETLRTHFVELDVLFKTSDVISLHLPLFPNTRGMITRALLKSMKPSAFLLNLGRGGLYEEKDLYHALKNNWIAGAGLDVFENEPLNQHSPFFEFDNVLHTPHIADRTPECFERGMDMVTNNILNYYLVSE</sequence>
<evidence type="ECO:0000256" key="1">
    <source>
        <dbReference type="ARBA" id="ARBA00005854"/>
    </source>
</evidence>
<dbReference type="InterPro" id="IPR006139">
    <property type="entry name" value="D-isomer_2_OHA_DH_cat_dom"/>
</dbReference>
<feature type="domain" description="D-isomer specific 2-hydroxyacid dehydrogenase catalytic" evidence="5">
    <location>
        <begin position="20"/>
        <end position="311"/>
    </location>
</feature>
<evidence type="ECO:0000256" key="4">
    <source>
        <dbReference type="RuleBase" id="RU003719"/>
    </source>
</evidence>
<proteinExistence type="inferred from homology"/>
<dbReference type="RefSeq" id="WP_380186860.1">
    <property type="nucleotide sequence ID" value="NZ_JBHTBQ010000009.1"/>
</dbReference>
<name>A0ABW2R081_9NEIS</name>
<dbReference type="PANTHER" id="PTHR42789:SF1">
    <property type="entry name" value="D-ISOMER SPECIFIC 2-HYDROXYACID DEHYDROGENASE FAMILY PROTEIN (AFU_ORTHOLOGUE AFUA_6G10090)"/>
    <property type="match status" value="1"/>
</dbReference>
<evidence type="ECO:0000256" key="2">
    <source>
        <dbReference type="ARBA" id="ARBA00023002"/>
    </source>
</evidence>
<dbReference type="SUPFAM" id="SSF52283">
    <property type="entry name" value="Formate/glycerate dehydrogenase catalytic domain-like"/>
    <property type="match status" value="1"/>
</dbReference>
<gene>
    <name evidence="7" type="ORF">ACFQNF_05855</name>
</gene>
<dbReference type="Pfam" id="PF02826">
    <property type="entry name" value="2-Hacid_dh_C"/>
    <property type="match status" value="1"/>
</dbReference>
<dbReference type="InterPro" id="IPR050857">
    <property type="entry name" value="D-2-hydroxyacid_DH"/>
</dbReference>
<comment type="similarity">
    <text evidence="1 4">Belongs to the D-isomer specific 2-hydroxyacid dehydrogenase family.</text>
</comment>
<comment type="caution">
    <text evidence="7">The sequence shown here is derived from an EMBL/GenBank/DDBJ whole genome shotgun (WGS) entry which is preliminary data.</text>
</comment>
<dbReference type="Proteomes" id="UP001596473">
    <property type="component" value="Unassembled WGS sequence"/>
</dbReference>
<evidence type="ECO:0000313" key="7">
    <source>
        <dbReference type="EMBL" id="MFC7419400.1"/>
    </source>
</evidence>
<dbReference type="EMBL" id="JBHTBQ010000009">
    <property type="protein sequence ID" value="MFC7419400.1"/>
    <property type="molecule type" value="Genomic_DNA"/>
</dbReference>
<feature type="domain" description="D-isomer specific 2-hydroxyacid dehydrogenase NAD-binding" evidence="6">
    <location>
        <begin position="117"/>
        <end position="290"/>
    </location>
</feature>
<evidence type="ECO:0000259" key="6">
    <source>
        <dbReference type="Pfam" id="PF02826"/>
    </source>
</evidence>
<dbReference type="InterPro" id="IPR036291">
    <property type="entry name" value="NAD(P)-bd_dom_sf"/>
</dbReference>
<dbReference type="Pfam" id="PF00389">
    <property type="entry name" value="2-Hacid_dh"/>
    <property type="match status" value="1"/>
</dbReference>